<accession>A0A6G0TSK8</accession>
<dbReference type="EMBL" id="VYZN01000018">
    <property type="protein sequence ID" value="KAE9537498.1"/>
    <property type="molecule type" value="Genomic_DNA"/>
</dbReference>
<reference evidence="1 2" key="1">
    <citation type="submission" date="2019-08" db="EMBL/GenBank/DDBJ databases">
        <title>The genome of the soybean aphid Biotype 1, its phylome, world population structure and adaptation to the North American continent.</title>
        <authorList>
            <person name="Giordano R."/>
            <person name="Donthu R.K."/>
            <person name="Hernandez A.G."/>
            <person name="Wright C.L."/>
            <person name="Zimin A.V."/>
        </authorList>
    </citation>
    <scope>NUCLEOTIDE SEQUENCE [LARGE SCALE GENOMIC DNA]</scope>
    <source>
        <tissue evidence="1">Whole aphids</tissue>
    </source>
</reference>
<dbReference type="Proteomes" id="UP000475862">
    <property type="component" value="Unassembled WGS sequence"/>
</dbReference>
<keyword evidence="2" id="KW-1185">Reference proteome</keyword>
<evidence type="ECO:0000313" key="1">
    <source>
        <dbReference type="EMBL" id="KAE9537498.1"/>
    </source>
</evidence>
<comment type="caution">
    <text evidence="1">The sequence shown here is derived from an EMBL/GenBank/DDBJ whole genome shotgun (WGS) entry which is preliminary data.</text>
</comment>
<dbReference type="AlphaFoldDB" id="A0A6G0TSK8"/>
<dbReference type="OrthoDB" id="6765063at2759"/>
<sequence length="264" mass="30655">MQRRFYSILWGAKIRLLGQTNDEAITLKLYGISRIVGNHYNLKMSMSLFDSVAKASVLFIKIHSGYSSCFKYKQDEKHVYSVYFPEIEFIKSTDKDFLNQIDADHHNGQAVYSSSFYNTTIKVIEIVAMFFIQNSLDLAMIDRNKSKPDNKLLNGIYFKCNIKLFKNKTIENENEPENHTKLILHSSNPSTSSIKKYLKVNKVPHELISSLIFKITCKNLKHTPTFTQVYLNRLISQSLKTHTLKRSRHYITPLPPSIKIFTLF</sequence>
<proteinExistence type="predicted"/>
<protein>
    <submittedName>
        <fullName evidence="1">Uncharacterized protein</fullName>
    </submittedName>
</protein>
<evidence type="ECO:0000313" key="2">
    <source>
        <dbReference type="Proteomes" id="UP000475862"/>
    </source>
</evidence>
<organism evidence="1 2">
    <name type="scientific">Aphis glycines</name>
    <name type="common">Soybean aphid</name>
    <dbReference type="NCBI Taxonomy" id="307491"/>
    <lineage>
        <taxon>Eukaryota</taxon>
        <taxon>Metazoa</taxon>
        <taxon>Ecdysozoa</taxon>
        <taxon>Arthropoda</taxon>
        <taxon>Hexapoda</taxon>
        <taxon>Insecta</taxon>
        <taxon>Pterygota</taxon>
        <taxon>Neoptera</taxon>
        <taxon>Paraneoptera</taxon>
        <taxon>Hemiptera</taxon>
        <taxon>Sternorrhyncha</taxon>
        <taxon>Aphidomorpha</taxon>
        <taxon>Aphidoidea</taxon>
        <taxon>Aphididae</taxon>
        <taxon>Aphidini</taxon>
        <taxon>Aphis</taxon>
        <taxon>Aphis</taxon>
    </lineage>
</organism>
<gene>
    <name evidence="1" type="ORF">AGLY_006521</name>
</gene>
<name>A0A6G0TSK8_APHGL</name>